<dbReference type="InterPro" id="IPR025510">
    <property type="entry name" value="DUF4397"/>
</dbReference>
<feature type="transmembrane region" description="Helical" evidence="1">
    <location>
        <begin position="244"/>
        <end position="264"/>
    </location>
</feature>
<keyword evidence="1" id="KW-0472">Membrane</keyword>
<evidence type="ECO:0000313" key="5">
    <source>
        <dbReference type="Proteomes" id="UP000319263"/>
    </source>
</evidence>
<sequence length="270" mass="26650">MLALIGAAALTAAAGTMTTSAATAHAASDSRLSVVHAVPKLPVDVYLDGKRVLNDFKPGQIAGPLTVPSGSHKLAITAADAKNDSKPAIGPVKVSLRAGGNYSAVAHLAANGKPTATLYENDISKIAAGHGRLTVRHDAAAPAVDILAGGKPVVQGLQNPDQKVLDLPAGTVQASVAAAGTTKPLIGPAPVNVTEGVNTIVYAWGSAEDDNLKLAVQTIPGLASAPGGVPAGEAGLVGAGSSTWIASGVLLAAAMAVLSIGRVARAKASR</sequence>
<protein>
    <submittedName>
        <fullName evidence="4">DUF4397 domain-containing protein</fullName>
    </submittedName>
</protein>
<organism evidence="4 5">
    <name type="scientific">Microlunatus elymi</name>
    <dbReference type="NCBI Taxonomy" id="2596828"/>
    <lineage>
        <taxon>Bacteria</taxon>
        <taxon>Bacillati</taxon>
        <taxon>Actinomycetota</taxon>
        <taxon>Actinomycetes</taxon>
        <taxon>Propionibacteriales</taxon>
        <taxon>Propionibacteriaceae</taxon>
        <taxon>Microlunatus</taxon>
    </lineage>
</organism>
<evidence type="ECO:0000256" key="2">
    <source>
        <dbReference type="SAM" id="SignalP"/>
    </source>
</evidence>
<evidence type="ECO:0000259" key="3">
    <source>
        <dbReference type="Pfam" id="PF14344"/>
    </source>
</evidence>
<evidence type="ECO:0000313" key="4">
    <source>
        <dbReference type="EMBL" id="QDP98597.1"/>
    </source>
</evidence>
<feature type="chain" id="PRO_5022126161" evidence="2">
    <location>
        <begin position="22"/>
        <end position="270"/>
    </location>
</feature>
<dbReference type="AlphaFoldDB" id="A0A516Q575"/>
<dbReference type="KEGG" id="mik:FOE78_05390"/>
<reference evidence="4 5" key="1">
    <citation type="submission" date="2019-07" db="EMBL/GenBank/DDBJ databases">
        <title>Microlunatus dokdonensis sp. nov. isolated from the rhizospheric soil of the wild plant Elymus tsukushiensis.</title>
        <authorList>
            <person name="Ghim S.-Y."/>
            <person name="Hwang Y.-J."/>
            <person name="Son J.-S."/>
            <person name="Shin J.-H."/>
        </authorList>
    </citation>
    <scope>NUCLEOTIDE SEQUENCE [LARGE SCALE GENOMIC DNA]</scope>
    <source>
        <strain evidence="4 5">KUDC0627</strain>
    </source>
</reference>
<proteinExistence type="predicted"/>
<accession>A0A516Q575</accession>
<dbReference type="Pfam" id="PF14344">
    <property type="entry name" value="DUF4397"/>
    <property type="match status" value="1"/>
</dbReference>
<feature type="signal peptide" evidence="2">
    <location>
        <begin position="1"/>
        <end position="21"/>
    </location>
</feature>
<dbReference type="OrthoDB" id="5800709at2"/>
<keyword evidence="1" id="KW-1133">Transmembrane helix</keyword>
<keyword evidence="5" id="KW-1185">Reference proteome</keyword>
<feature type="domain" description="DUF4397" evidence="3">
    <location>
        <begin position="31"/>
        <end position="146"/>
    </location>
</feature>
<name>A0A516Q575_9ACTN</name>
<dbReference type="Proteomes" id="UP000319263">
    <property type="component" value="Chromosome"/>
</dbReference>
<dbReference type="EMBL" id="CP041692">
    <property type="protein sequence ID" value="QDP98597.1"/>
    <property type="molecule type" value="Genomic_DNA"/>
</dbReference>
<keyword evidence="1" id="KW-0812">Transmembrane</keyword>
<evidence type="ECO:0000256" key="1">
    <source>
        <dbReference type="SAM" id="Phobius"/>
    </source>
</evidence>
<keyword evidence="2" id="KW-0732">Signal</keyword>
<gene>
    <name evidence="4" type="ORF">FOE78_05390</name>
</gene>